<evidence type="ECO:0000256" key="4">
    <source>
        <dbReference type="ARBA" id="ARBA00011649"/>
    </source>
</evidence>
<dbReference type="Gene3D" id="2.102.10.10">
    <property type="entry name" value="Rieske [2Fe-2S] iron-sulphur domain"/>
    <property type="match status" value="1"/>
</dbReference>
<evidence type="ECO:0000256" key="6">
    <source>
        <dbReference type="ARBA" id="ARBA00019816"/>
    </source>
</evidence>
<comment type="catalytic activity">
    <reaction evidence="19 20">
        <text>a quinol + 2 Fe(III)-[cytochrome c](out) = a quinone + 2 Fe(II)-[cytochrome c](out) + 2 H(+)(out)</text>
        <dbReference type="Rhea" id="RHEA:11484"/>
        <dbReference type="Rhea" id="RHEA-COMP:10350"/>
        <dbReference type="Rhea" id="RHEA-COMP:14399"/>
        <dbReference type="ChEBI" id="CHEBI:15378"/>
        <dbReference type="ChEBI" id="CHEBI:24646"/>
        <dbReference type="ChEBI" id="CHEBI:29033"/>
        <dbReference type="ChEBI" id="CHEBI:29034"/>
        <dbReference type="ChEBI" id="CHEBI:132124"/>
        <dbReference type="EC" id="7.1.1.8"/>
    </reaction>
</comment>
<dbReference type="InterPro" id="IPR006317">
    <property type="entry name" value="Ubiquinol_cyt_c_Rdtase_Fe-S-su"/>
</dbReference>
<comment type="miscellaneous">
    <text evidence="20">The Rieske protein is a high potential 2Fe-2S protein.</text>
</comment>
<accession>A0AAU8CXW8</accession>
<feature type="domain" description="Rieske" evidence="22">
    <location>
        <begin position="65"/>
        <end position="165"/>
    </location>
</feature>
<dbReference type="AlphaFoldDB" id="A0AAU8CXW8"/>
<dbReference type="GO" id="GO:0005886">
    <property type="term" value="C:plasma membrane"/>
    <property type="evidence" value="ECO:0007669"/>
    <property type="project" value="UniProtKB-SubCell"/>
</dbReference>
<dbReference type="Pfam" id="PF00355">
    <property type="entry name" value="Rieske"/>
    <property type="match status" value="1"/>
</dbReference>
<comment type="subcellular location">
    <subcellularLocation>
        <location evidence="2">Cell membrane</location>
        <topology evidence="2">Single-pass membrane protein</topology>
    </subcellularLocation>
</comment>
<dbReference type="RefSeq" id="WP_353645870.1">
    <property type="nucleotide sequence ID" value="NZ_CP159253.1"/>
</dbReference>
<keyword evidence="16" id="KW-0411">Iron-sulfur</keyword>
<dbReference type="CDD" id="cd03470">
    <property type="entry name" value="Rieske_cytochrome_bc1"/>
    <property type="match status" value="1"/>
</dbReference>
<evidence type="ECO:0000256" key="11">
    <source>
        <dbReference type="ARBA" id="ARBA00022723"/>
    </source>
</evidence>
<keyword evidence="7 20" id="KW-0813">Transport</keyword>
<evidence type="ECO:0000313" key="23">
    <source>
        <dbReference type="EMBL" id="XCG51697.1"/>
    </source>
</evidence>
<evidence type="ECO:0000256" key="20">
    <source>
        <dbReference type="RuleBase" id="RU004494"/>
    </source>
</evidence>
<evidence type="ECO:0000256" key="16">
    <source>
        <dbReference type="ARBA" id="ARBA00023014"/>
    </source>
</evidence>
<evidence type="ECO:0000256" key="7">
    <source>
        <dbReference type="ARBA" id="ARBA00022448"/>
    </source>
</evidence>
<dbReference type="InterPro" id="IPR014349">
    <property type="entry name" value="Rieske_Fe-S_prot"/>
</dbReference>
<comment type="cofactor">
    <cofactor evidence="20">
        <name>[2Fe-2S] cluster</name>
        <dbReference type="ChEBI" id="CHEBI:190135"/>
    </cofactor>
    <text evidence="20">Binds 1 [2Fe-2S] cluster per subunit.</text>
</comment>
<keyword evidence="11" id="KW-0479">Metal-binding</keyword>
<dbReference type="EC" id="7.1.1.8" evidence="5 20"/>
<comment type="function">
    <text evidence="1">Component of the ubiquinol-cytochrome c reductase complex (complex III or cytochrome b-c1 complex), which is a respiratory chain that generates an electrochemical potential coupled to ATP synthesis.</text>
</comment>
<evidence type="ECO:0000256" key="21">
    <source>
        <dbReference type="RuleBase" id="RU004497"/>
    </source>
</evidence>
<keyword evidence="14" id="KW-1133">Transmembrane helix</keyword>
<evidence type="ECO:0000256" key="19">
    <source>
        <dbReference type="ARBA" id="ARBA00029351"/>
    </source>
</evidence>
<keyword evidence="12" id="KW-1278">Translocase</keyword>
<keyword evidence="10" id="KW-0001">2Fe-2S</keyword>
<comment type="subunit">
    <text evidence="4 21">The main subunits of complex b-c1 are: cytochrome b, cytochrome c1 and the Rieske protein.</text>
</comment>
<dbReference type="PRINTS" id="PR00162">
    <property type="entry name" value="RIESKE"/>
</dbReference>
<gene>
    <name evidence="23" type="primary">petA</name>
    <name evidence="23" type="ORF">ABVK50_19930</name>
</gene>
<evidence type="ECO:0000256" key="8">
    <source>
        <dbReference type="ARBA" id="ARBA00022475"/>
    </source>
</evidence>
<reference evidence="23" key="1">
    <citation type="submission" date="2024-06" db="EMBL/GenBank/DDBJ databases">
        <title>Mesorhizobium karijinii sp. nov., a symbiont of the iconic Swainsona formosa from arid Australia.</title>
        <authorList>
            <person name="Hill Y.J."/>
            <person name="Watkin E.L.J."/>
            <person name="O'Hara G.W."/>
            <person name="Terpolilli J."/>
            <person name="Tye M.L."/>
            <person name="Kohlmeier M.G."/>
        </authorList>
    </citation>
    <scope>NUCLEOTIDE SEQUENCE</scope>
    <source>
        <strain evidence="23">WSM2240</strain>
    </source>
</reference>
<keyword evidence="13 20" id="KW-0249">Electron transport</keyword>
<dbReference type="FunFam" id="2.102.10.10:FF:000001">
    <property type="entry name" value="Cytochrome b-c1 complex subunit Rieske, mitochondrial"/>
    <property type="match status" value="1"/>
</dbReference>
<evidence type="ECO:0000256" key="17">
    <source>
        <dbReference type="ARBA" id="ARBA00023136"/>
    </source>
</evidence>
<evidence type="ECO:0000256" key="12">
    <source>
        <dbReference type="ARBA" id="ARBA00022967"/>
    </source>
</evidence>
<dbReference type="SUPFAM" id="SSF50022">
    <property type="entry name" value="ISP domain"/>
    <property type="match status" value="1"/>
</dbReference>
<dbReference type="InterPro" id="IPR036922">
    <property type="entry name" value="Rieske_2Fe-2S_sf"/>
</dbReference>
<keyword evidence="18" id="KW-1015">Disulfide bond</keyword>
<evidence type="ECO:0000256" key="2">
    <source>
        <dbReference type="ARBA" id="ARBA00004162"/>
    </source>
</evidence>
<sequence>MAGVVGVGAVAWPFIDQMRPDASTLALATIEVDISSLQPGMSLTAKWRGRPVFIRNRTPQEIEAAKAVKLDELKDPIARNANIPGDAPATDLDRSAGEGKENWIVMVGVCTHLGCVPLGQAGDFGGWFCPCHGSHYDTAGRVRKGPAPENLAIPTYQFVSDTTIRIG</sequence>
<evidence type="ECO:0000256" key="9">
    <source>
        <dbReference type="ARBA" id="ARBA00022692"/>
    </source>
</evidence>
<protein>
    <recommendedName>
        <fullName evidence="6 20">Ubiquinol-cytochrome c reductase iron-sulfur subunit</fullName>
        <ecNumber evidence="5 20">7.1.1.8</ecNumber>
    </recommendedName>
</protein>
<keyword evidence="15" id="KW-0408">Iron</keyword>
<dbReference type="GO" id="GO:0051537">
    <property type="term" value="F:2 iron, 2 sulfur cluster binding"/>
    <property type="evidence" value="ECO:0007669"/>
    <property type="project" value="UniProtKB-KW"/>
</dbReference>
<evidence type="ECO:0000256" key="18">
    <source>
        <dbReference type="ARBA" id="ARBA00023157"/>
    </source>
</evidence>
<evidence type="ECO:0000256" key="14">
    <source>
        <dbReference type="ARBA" id="ARBA00022989"/>
    </source>
</evidence>
<name>A0AAU8CXW8_9HYPH</name>
<evidence type="ECO:0000256" key="3">
    <source>
        <dbReference type="ARBA" id="ARBA00010651"/>
    </source>
</evidence>
<dbReference type="NCBIfam" id="TIGR01416">
    <property type="entry name" value="Rieske_proteo"/>
    <property type="match status" value="1"/>
</dbReference>
<dbReference type="InterPro" id="IPR005805">
    <property type="entry name" value="Rieske_Fe-S_prot_C"/>
</dbReference>
<keyword evidence="17" id="KW-0472">Membrane</keyword>
<keyword evidence="8" id="KW-1003">Cell membrane</keyword>
<evidence type="ECO:0000256" key="13">
    <source>
        <dbReference type="ARBA" id="ARBA00022982"/>
    </source>
</evidence>
<evidence type="ECO:0000256" key="5">
    <source>
        <dbReference type="ARBA" id="ARBA00012951"/>
    </source>
</evidence>
<comment type="similarity">
    <text evidence="3">Belongs to the Rieske iron-sulfur protein family.</text>
</comment>
<dbReference type="GO" id="GO:0008121">
    <property type="term" value="F:quinol-cytochrome-c reductase activity"/>
    <property type="evidence" value="ECO:0007669"/>
    <property type="project" value="UniProtKB-EC"/>
</dbReference>
<evidence type="ECO:0000256" key="10">
    <source>
        <dbReference type="ARBA" id="ARBA00022714"/>
    </source>
</evidence>
<dbReference type="EMBL" id="CP159253">
    <property type="protein sequence ID" value="XCG51697.1"/>
    <property type="molecule type" value="Genomic_DNA"/>
</dbReference>
<proteinExistence type="inferred from homology"/>
<dbReference type="GO" id="GO:0046872">
    <property type="term" value="F:metal ion binding"/>
    <property type="evidence" value="ECO:0007669"/>
    <property type="project" value="UniProtKB-KW"/>
</dbReference>
<dbReference type="PROSITE" id="PS51296">
    <property type="entry name" value="RIESKE"/>
    <property type="match status" value="1"/>
</dbReference>
<evidence type="ECO:0000256" key="1">
    <source>
        <dbReference type="ARBA" id="ARBA00002444"/>
    </source>
</evidence>
<dbReference type="InterPro" id="IPR019470">
    <property type="entry name" value="Ubiq_cytC_Rdtase_Fe-S_su_TAT"/>
</dbReference>
<dbReference type="InterPro" id="IPR017941">
    <property type="entry name" value="Rieske_2Fe-2S"/>
</dbReference>
<keyword evidence="9" id="KW-0812">Transmembrane</keyword>
<dbReference type="Gene3D" id="1.20.5.510">
    <property type="entry name" value="Single helix bin"/>
    <property type="match status" value="1"/>
</dbReference>
<organism evidence="23">
    <name type="scientific">Mesorhizobium sp. WSM2240</name>
    <dbReference type="NCBI Taxonomy" id="3228851"/>
    <lineage>
        <taxon>Bacteria</taxon>
        <taxon>Pseudomonadati</taxon>
        <taxon>Pseudomonadota</taxon>
        <taxon>Alphaproteobacteria</taxon>
        <taxon>Hyphomicrobiales</taxon>
        <taxon>Phyllobacteriaceae</taxon>
        <taxon>Mesorhizobium</taxon>
    </lineage>
</organism>
<dbReference type="Pfam" id="PF10399">
    <property type="entry name" value="UCR_Fe-S_N"/>
    <property type="match status" value="1"/>
</dbReference>
<evidence type="ECO:0000256" key="15">
    <source>
        <dbReference type="ARBA" id="ARBA00023004"/>
    </source>
</evidence>
<evidence type="ECO:0000259" key="22">
    <source>
        <dbReference type="PROSITE" id="PS51296"/>
    </source>
</evidence>
<dbReference type="PANTHER" id="PTHR10134">
    <property type="entry name" value="CYTOCHROME B-C1 COMPLEX SUBUNIT RIESKE, MITOCHONDRIAL"/>
    <property type="match status" value="1"/>
</dbReference>